<sequence length="163" mass="17689">MSSAQLVLAPSGPSKTSGSIPEKKTESGEFPDQPFDYVYDHKAVEEEPERKKLRGAYQKSVANPPNKTYFDFFAAAAGIPGCCPVAPLAKLCFSHTRELFAQGRGHEAKYTCGNSVPCLVQECCISFQATYAVEYITVNAGLADPEIQAAPNQISNRFGLKFS</sequence>
<reference evidence="2 3" key="1">
    <citation type="submission" date="2023-01" db="EMBL/GenBank/DDBJ databases">
        <title>Analysis of 21 Apiospora genomes using comparative genomics revels a genus with tremendous synthesis potential of carbohydrate active enzymes and secondary metabolites.</title>
        <authorList>
            <person name="Sorensen T."/>
        </authorList>
    </citation>
    <scope>NUCLEOTIDE SEQUENCE [LARGE SCALE GENOMIC DNA]</scope>
    <source>
        <strain evidence="2 3">CBS 135458</strain>
    </source>
</reference>
<name>A0ABR1T4B6_9PEZI</name>
<evidence type="ECO:0000256" key="1">
    <source>
        <dbReference type="SAM" id="MobiDB-lite"/>
    </source>
</evidence>
<dbReference type="RefSeq" id="XP_066708985.1">
    <property type="nucleotide sequence ID" value="XM_066865856.1"/>
</dbReference>
<organism evidence="2 3">
    <name type="scientific">Apiospora phragmitis</name>
    <dbReference type="NCBI Taxonomy" id="2905665"/>
    <lineage>
        <taxon>Eukaryota</taxon>
        <taxon>Fungi</taxon>
        <taxon>Dikarya</taxon>
        <taxon>Ascomycota</taxon>
        <taxon>Pezizomycotina</taxon>
        <taxon>Sordariomycetes</taxon>
        <taxon>Xylariomycetidae</taxon>
        <taxon>Amphisphaeriales</taxon>
        <taxon>Apiosporaceae</taxon>
        <taxon>Apiospora</taxon>
    </lineage>
</organism>
<evidence type="ECO:0000313" key="2">
    <source>
        <dbReference type="EMBL" id="KAK8041440.1"/>
    </source>
</evidence>
<accession>A0ABR1T4B6</accession>
<protein>
    <submittedName>
        <fullName evidence="2">Uncharacterized protein</fullName>
    </submittedName>
</protein>
<comment type="caution">
    <text evidence="2">The sequence shown here is derived from an EMBL/GenBank/DDBJ whole genome shotgun (WGS) entry which is preliminary data.</text>
</comment>
<gene>
    <name evidence="2" type="ORF">PG994_014447</name>
</gene>
<proteinExistence type="predicted"/>
<evidence type="ECO:0000313" key="3">
    <source>
        <dbReference type="Proteomes" id="UP001480595"/>
    </source>
</evidence>
<dbReference type="Proteomes" id="UP001480595">
    <property type="component" value="Unassembled WGS sequence"/>
</dbReference>
<dbReference type="GeneID" id="92098919"/>
<feature type="region of interest" description="Disordered" evidence="1">
    <location>
        <begin position="1"/>
        <end position="35"/>
    </location>
</feature>
<keyword evidence="3" id="KW-1185">Reference proteome</keyword>
<dbReference type="EMBL" id="JAQQWL010000015">
    <property type="protein sequence ID" value="KAK8041440.1"/>
    <property type="molecule type" value="Genomic_DNA"/>
</dbReference>